<organism evidence="1 2">
    <name type="scientific">Allomyces macrogynus (strain ATCC 38327)</name>
    <name type="common">Allomyces javanicus var. macrogynus</name>
    <dbReference type="NCBI Taxonomy" id="578462"/>
    <lineage>
        <taxon>Eukaryota</taxon>
        <taxon>Fungi</taxon>
        <taxon>Fungi incertae sedis</taxon>
        <taxon>Blastocladiomycota</taxon>
        <taxon>Blastocladiomycetes</taxon>
        <taxon>Blastocladiales</taxon>
        <taxon>Blastocladiaceae</taxon>
        <taxon>Allomyces</taxon>
    </lineage>
</organism>
<protein>
    <submittedName>
        <fullName evidence="1">Uncharacterized protein</fullName>
    </submittedName>
</protein>
<sequence length="71" mass="8008">MALTLRFCYDLWGESLRRAIKAAVYIETSAKTMSECELEDVFSKIARVAMGEHKSGIVQLLEKSAKHCLVM</sequence>
<dbReference type="VEuPathDB" id="FungiDB:AMAG_20486"/>
<dbReference type="EMBL" id="GG745382">
    <property type="protein sequence ID" value="KNE72623.1"/>
    <property type="molecule type" value="Genomic_DNA"/>
</dbReference>
<dbReference type="Proteomes" id="UP000054350">
    <property type="component" value="Unassembled WGS sequence"/>
</dbReference>
<accession>A0A0L0TCM9</accession>
<proteinExistence type="predicted"/>
<evidence type="ECO:0000313" key="2">
    <source>
        <dbReference type="Proteomes" id="UP000054350"/>
    </source>
</evidence>
<reference evidence="1 2" key="1">
    <citation type="submission" date="2009-11" db="EMBL/GenBank/DDBJ databases">
        <title>Annotation of Allomyces macrogynus ATCC 38327.</title>
        <authorList>
            <consortium name="The Broad Institute Genome Sequencing Platform"/>
            <person name="Russ C."/>
            <person name="Cuomo C."/>
            <person name="Burger G."/>
            <person name="Gray M.W."/>
            <person name="Holland P.W.H."/>
            <person name="King N."/>
            <person name="Lang F.B.F."/>
            <person name="Roger A.J."/>
            <person name="Ruiz-Trillo I."/>
            <person name="Young S.K."/>
            <person name="Zeng Q."/>
            <person name="Gargeya S."/>
            <person name="Fitzgerald M."/>
            <person name="Haas B."/>
            <person name="Abouelleil A."/>
            <person name="Alvarado L."/>
            <person name="Arachchi H.M."/>
            <person name="Berlin A."/>
            <person name="Chapman S.B."/>
            <person name="Gearin G."/>
            <person name="Goldberg J."/>
            <person name="Griggs A."/>
            <person name="Gujja S."/>
            <person name="Hansen M."/>
            <person name="Heiman D."/>
            <person name="Howarth C."/>
            <person name="Larimer J."/>
            <person name="Lui A."/>
            <person name="MacDonald P.J.P."/>
            <person name="McCowen C."/>
            <person name="Montmayeur A."/>
            <person name="Murphy C."/>
            <person name="Neiman D."/>
            <person name="Pearson M."/>
            <person name="Priest M."/>
            <person name="Roberts A."/>
            <person name="Saif S."/>
            <person name="Shea T."/>
            <person name="Sisk P."/>
            <person name="Stolte C."/>
            <person name="Sykes S."/>
            <person name="Wortman J."/>
            <person name="Nusbaum C."/>
            <person name="Birren B."/>
        </authorList>
    </citation>
    <scope>NUCLEOTIDE SEQUENCE [LARGE SCALE GENOMIC DNA]</scope>
    <source>
        <strain evidence="1 2">ATCC 38327</strain>
    </source>
</reference>
<gene>
    <name evidence="1" type="ORF">AMAG_20486</name>
</gene>
<name>A0A0L0TCM9_ALLM3</name>
<reference evidence="2" key="2">
    <citation type="submission" date="2009-11" db="EMBL/GenBank/DDBJ databases">
        <title>The Genome Sequence of Allomyces macrogynus strain ATCC 38327.</title>
        <authorList>
            <consortium name="The Broad Institute Genome Sequencing Platform"/>
            <person name="Russ C."/>
            <person name="Cuomo C."/>
            <person name="Shea T."/>
            <person name="Young S.K."/>
            <person name="Zeng Q."/>
            <person name="Koehrsen M."/>
            <person name="Haas B."/>
            <person name="Borodovsky M."/>
            <person name="Guigo R."/>
            <person name="Alvarado L."/>
            <person name="Berlin A."/>
            <person name="Borenstein D."/>
            <person name="Chen Z."/>
            <person name="Engels R."/>
            <person name="Freedman E."/>
            <person name="Gellesch M."/>
            <person name="Goldberg J."/>
            <person name="Griggs A."/>
            <person name="Gujja S."/>
            <person name="Heiman D."/>
            <person name="Hepburn T."/>
            <person name="Howarth C."/>
            <person name="Jen D."/>
            <person name="Larson L."/>
            <person name="Lewis B."/>
            <person name="Mehta T."/>
            <person name="Park D."/>
            <person name="Pearson M."/>
            <person name="Roberts A."/>
            <person name="Saif S."/>
            <person name="Shenoy N."/>
            <person name="Sisk P."/>
            <person name="Stolte C."/>
            <person name="Sykes S."/>
            <person name="Walk T."/>
            <person name="White J."/>
            <person name="Yandava C."/>
            <person name="Burger G."/>
            <person name="Gray M.W."/>
            <person name="Holland P.W.H."/>
            <person name="King N."/>
            <person name="Lang F.B.F."/>
            <person name="Roger A.J."/>
            <person name="Ruiz-Trillo I."/>
            <person name="Lander E."/>
            <person name="Nusbaum C."/>
        </authorList>
    </citation>
    <scope>NUCLEOTIDE SEQUENCE [LARGE SCALE GENOMIC DNA]</scope>
    <source>
        <strain evidence="2">ATCC 38327</strain>
    </source>
</reference>
<evidence type="ECO:0000313" key="1">
    <source>
        <dbReference type="EMBL" id="KNE72623.1"/>
    </source>
</evidence>
<keyword evidence="2" id="KW-1185">Reference proteome</keyword>
<dbReference type="AlphaFoldDB" id="A0A0L0TCM9"/>